<dbReference type="PANTHER" id="PTHR30388:SF4">
    <property type="entry name" value="MOLYBDENUM COFACTOR INSERTION CHAPERONE PAOD"/>
    <property type="match status" value="1"/>
</dbReference>
<dbReference type="InterPro" id="IPR027051">
    <property type="entry name" value="XdhC_Rossmann_dom"/>
</dbReference>
<name>A0ABT8R9F8_9BACT</name>
<gene>
    <name evidence="3" type="ORF">Q0590_20790</name>
</gene>
<evidence type="ECO:0000259" key="1">
    <source>
        <dbReference type="Pfam" id="PF02625"/>
    </source>
</evidence>
<dbReference type="Proteomes" id="UP001168528">
    <property type="component" value="Unassembled WGS sequence"/>
</dbReference>
<proteinExistence type="predicted"/>
<dbReference type="InterPro" id="IPR003777">
    <property type="entry name" value="XdhC_CoxI"/>
</dbReference>
<dbReference type="RefSeq" id="WP_302039527.1">
    <property type="nucleotide sequence ID" value="NZ_JAUKPO010000013.1"/>
</dbReference>
<organism evidence="3 4">
    <name type="scientific">Rhodocytophaga aerolata</name>
    <dbReference type="NCBI Taxonomy" id="455078"/>
    <lineage>
        <taxon>Bacteria</taxon>
        <taxon>Pseudomonadati</taxon>
        <taxon>Bacteroidota</taxon>
        <taxon>Cytophagia</taxon>
        <taxon>Cytophagales</taxon>
        <taxon>Rhodocytophagaceae</taxon>
        <taxon>Rhodocytophaga</taxon>
    </lineage>
</organism>
<dbReference type="EMBL" id="JAUKPO010000013">
    <property type="protein sequence ID" value="MDO1448727.1"/>
    <property type="molecule type" value="Genomic_DNA"/>
</dbReference>
<feature type="domain" description="XdhC- CoxI" evidence="1">
    <location>
        <begin position="18"/>
        <end position="81"/>
    </location>
</feature>
<reference evidence="3" key="1">
    <citation type="submission" date="2023-07" db="EMBL/GenBank/DDBJ databases">
        <title>The genome sequence of Rhodocytophaga aerolata KACC 12507.</title>
        <authorList>
            <person name="Zhang X."/>
        </authorList>
    </citation>
    <scope>NUCLEOTIDE SEQUENCE</scope>
    <source>
        <strain evidence="3">KACC 12507</strain>
    </source>
</reference>
<protein>
    <submittedName>
        <fullName evidence="3">XdhC family protein</fullName>
    </submittedName>
</protein>
<evidence type="ECO:0000259" key="2">
    <source>
        <dbReference type="Pfam" id="PF13478"/>
    </source>
</evidence>
<keyword evidence="4" id="KW-1185">Reference proteome</keyword>
<comment type="caution">
    <text evidence="3">The sequence shown here is derived from an EMBL/GenBank/DDBJ whole genome shotgun (WGS) entry which is preliminary data.</text>
</comment>
<dbReference type="Gene3D" id="3.40.50.720">
    <property type="entry name" value="NAD(P)-binding Rossmann-like Domain"/>
    <property type="match status" value="1"/>
</dbReference>
<dbReference type="Pfam" id="PF02625">
    <property type="entry name" value="XdhC_CoxI"/>
    <property type="match status" value="1"/>
</dbReference>
<evidence type="ECO:0000313" key="3">
    <source>
        <dbReference type="EMBL" id="MDO1448727.1"/>
    </source>
</evidence>
<sequence>MKELKRLIEVYDKIDFTQRKAALASVVKLYGSSYRRPGARMLITDDGRWEGAISGGCLEGDALRKARQVMSSGKPMVVTYDTMDDNNSSFGIGLGCNGIIDVLIEPVVPDTSSNPFYLFKNFAETTNREIAVLVTVAKTADATTVPLATRWLVQNDGSLIQHTGQALPTQLQQAINLALQGEKPAYGNFLLNNTEVEVFLEIMHPGIQLLVFGGGYDAIPLVNLAKDIGMRVIVTDDCIAHLAPLRFPKADTIKQVDRHQIPGNLPLTRHTAVVLISHNYKYDLAVLTQLLETDVPYIGILGPRKRTDKMLTEYEVAGKTFADQQLEKIYSPVGLDIGAETPEEIALSIVSEIQAFFTRKSGGNLKNKQGYIHDRAGEMDIVVSARDYTIGDTCAL</sequence>
<evidence type="ECO:0000313" key="4">
    <source>
        <dbReference type="Proteomes" id="UP001168528"/>
    </source>
</evidence>
<accession>A0ABT8R9F8</accession>
<feature type="domain" description="XdhC Rossmann" evidence="2">
    <location>
        <begin position="209"/>
        <end position="353"/>
    </location>
</feature>
<dbReference type="PANTHER" id="PTHR30388">
    <property type="entry name" value="ALDEHYDE OXIDOREDUCTASE MOLYBDENUM COFACTOR ASSEMBLY PROTEIN"/>
    <property type="match status" value="1"/>
</dbReference>
<dbReference type="Pfam" id="PF13478">
    <property type="entry name" value="XdhC_C"/>
    <property type="match status" value="1"/>
</dbReference>
<dbReference type="InterPro" id="IPR052698">
    <property type="entry name" value="MoCofactor_Util/Proc"/>
</dbReference>